<evidence type="ECO:0000313" key="3">
    <source>
        <dbReference type="Proteomes" id="UP000815325"/>
    </source>
</evidence>
<comment type="caution">
    <text evidence="2">The sequence shown here is derived from an EMBL/GenBank/DDBJ whole genome shotgun (WGS) entry which is preliminary data.</text>
</comment>
<sequence>MGRGDTFLLCSLGEGTVEKGTVHDRKKAVPMRTSRSLRFEDEEEDPVEEDEFRSAADKRASIEKAREDHQRRRQELERQGPDSQGGRKKRRTSCTIGSPGKKSKRGPRVSPENKRTVRGTFVLVYAVACA</sequence>
<organism evidence="2 3">
    <name type="scientific">Dunaliella salina</name>
    <name type="common">Green alga</name>
    <name type="synonym">Protococcus salinus</name>
    <dbReference type="NCBI Taxonomy" id="3046"/>
    <lineage>
        <taxon>Eukaryota</taxon>
        <taxon>Viridiplantae</taxon>
        <taxon>Chlorophyta</taxon>
        <taxon>core chlorophytes</taxon>
        <taxon>Chlorophyceae</taxon>
        <taxon>CS clade</taxon>
        <taxon>Chlamydomonadales</taxon>
        <taxon>Dunaliellaceae</taxon>
        <taxon>Dunaliella</taxon>
    </lineage>
</organism>
<evidence type="ECO:0000256" key="1">
    <source>
        <dbReference type="SAM" id="MobiDB-lite"/>
    </source>
</evidence>
<proteinExistence type="predicted"/>
<keyword evidence="3" id="KW-1185">Reference proteome</keyword>
<feature type="compositionally biased region" description="Acidic residues" evidence="1">
    <location>
        <begin position="40"/>
        <end position="51"/>
    </location>
</feature>
<feature type="compositionally biased region" description="Basic and acidic residues" evidence="1">
    <location>
        <begin position="52"/>
        <end position="80"/>
    </location>
</feature>
<protein>
    <submittedName>
        <fullName evidence="2">Uncharacterized protein</fullName>
    </submittedName>
</protein>
<name>A0ABQ7G8W4_DUNSA</name>
<gene>
    <name evidence="2" type="ORF">DUNSADRAFT_13682</name>
</gene>
<reference evidence="2" key="1">
    <citation type="submission" date="2017-08" db="EMBL/GenBank/DDBJ databases">
        <authorList>
            <person name="Polle J.E."/>
            <person name="Barry K."/>
            <person name="Cushman J."/>
            <person name="Schmutz J."/>
            <person name="Tran D."/>
            <person name="Hathwaick L.T."/>
            <person name="Yim W.C."/>
            <person name="Jenkins J."/>
            <person name="Mckie-Krisberg Z.M."/>
            <person name="Prochnik S."/>
            <person name="Lindquist E."/>
            <person name="Dockter R.B."/>
            <person name="Adam C."/>
            <person name="Molina H."/>
            <person name="Bunkerborg J."/>
            <person name="Jin E."/>
            <person name="Buchheim M."/>
            <person name="Magnuson J."/>
        </authorList>
    </citation>
    <scope>NUCLEOTIDE SEQUENCE</scope>
    <source>
        <strain evidence="2">CCAP 19/18</strain>
    </source>
</reference>
<accession>A0ABQ7G8W4</accession>
<feature type="region of interest" description="Disordered" evidence="1">
    <location>
        <begin position="19"/>
        <end position="117"/>
    </location>
</feature>
<dbReference type="Proteomes" id="UP000815325">
    <property type="component" value="Unassembled WGS sequence"/>
</dbReference>
<dbReference type="EMBL" id="MU069983">
    <property type="protein sequence ID" value="KAF5831034.1"/>
    <property type="molecule type" value="Genomic_DNA"/>
</dbReference>
<evidence type="ECO:0000313" key="2">
    <source>
        <dbReference type="EMBL" id="KAF5831034.1"/>
    </source>
</evidence>